<organism evidence="1 2">
    <name type="scientific">Eretmocerus hayati</name>
    <dbReference type="NCBI Taxonomy" id="131215"/>
    <lineage>
        <taxon>Eukaryota</taxon>
        <taxon>Metazoa</taxon>
        <taxon>Ecdysozoa</taxon>
        <taxon>Arthropoda</taxon>
        <taxon>Hexapoda</taxon>
        <taxon>Insecta</taxon>
        <taxon>Pterygota</taxon>
        <taxon>Neoptera</taxon>
        <taxon>Endopterygota</taxon>
        <taxon>Hymenoptera</taxon>
        <taxon>Apocrita</taxon>
        <taxon>Proctotrupomorpha</taxon>
        <taxon>Chalcidoidea</taxon>
        <taxon>Aphelinidae</taxon>
        <taxon>Aphelininae</taxon>
        <taxon>Eretmocerus</taxon>
    </lineage>
</organism>
<evidence type="ECO:0000313" key="2">
    <source>
        <dbReference type="Proteomes" id="UP001239111"/>
    </source>
</evidence>
<keyword evidence="2" id="KW-1185">Reference proteome</keyword>
<comment type="caution">
    <text evidence="1">The sequence shown here is derived from an EMBL/GenBank/DDBJ whole genome shotgun (WGS) entry which is preliminary data.</text>
</comment>
<reference evidence="1" key="1">
    <citation type="submission" date="2023-04" db="EMBL/GenBank/DDBJ databases">
        <title>A chromosome-level genome assembly of the parasitoid wasp Eretmocerus hayati.</title>
        <authorList>
            <person name="Zhong Y."/>
            <person name="Liu S."/>
            <person name="Liu Y."/>
        </authorList>
    </citation>
    <scope>NUCLEOTIDE SEQUENCE</scope>
    <source>
        <strain evidence="1">ZJU_SS_LIU_2023</strain>
    </source>
</reference>
<gene>
    <name evidence="1" type="ORF">QAD02_023663</name>
</gene>
<accession>A0ACC2PY33</accession>
<dbReference type="EMBL" id="CM056741">
    <property type="protein sequence ID" value="KAJ8687868.1"/>
    <property type="molecule type" value="Genomic_DNA"/>
</dbReference>
<protein>
    <submittedName>
        <fullName evidence="1">Uncharacterized protein</fullName>
    </submittedName>
</protein>
<dbReference type="Proteomes" id="UP001239111">
    <property type="component" value="Chromosome 1"/>
</dbReference>
<name>A0ACC2PY33_9HYME</name>
<proteinExistence type="predicted"/>
<sequence length="370" mass="40384">MHNAFPKLLSSEQFVDVTLACDGGSIKCHKVVLSACSDYLERLLLELPCTHPIIFLRDMRMWELQALVEFMYRGEVYVEQQQLSKLMQAAEALQIRGLSTQGRTALESNGVIDNVSQSGMCGGSSSTSTPSRPSPAKMPSNSSSATLTPSGPASEYTNCADESQSNDDTGDFDFMNPSSALSGVNLPPELAVSAASAPPPLLTNSLNATNFKNMEHSEALQHLEKALSACEATLTETQGHVKMEPDENHMLQHHEKPYSISVVPMSNCLPGSPFPTEGYQKRQRRSEAELKQASDLVARGMTFQVASEKYNIPISTIRFYMARKGILQRRKRGRGAGQLGGPNSQPSSPASPPFHMMNFRLPESLNSSLQ</sequence>
<evidence type="ECO:0000313" key="1">
    <source>
        <dbReference type="EMBL" id="KAJ8687868.1"/>
    </source>
</evidence>